<proteinExistence type="predicted"/>
<evidence type="ECO:0000313" key="2">
    <source>
        <dbReference type="EMBL" id="CAF1538519.1"/>
    </source>
</evidence>
<dbReference type="EMBL" id="CAJNOJ010001011">
    <property type="protein sequence ID" value="CAF1538519.1"/>
    <property type="molecule type" value="Genomic_DNA"/>
</dbReference>
<comment type="caution">
    <text evidence="3">The sequence shown here is derived from an EMBL/GenBank/DDBJ whole genome shotgun (WGS) entry which is preliminary data.</text>
</comment>
<gene>
    <name evidence="2" type="ORF">EDS130_LOCUS45137</name>
    <name evidence="3" type="ORF">XAT740_LOCUS54836</name>
</gene>
<dbReference type="AlphaFoldDB" id="A0A816EN63"/>
<organism evidence="3 4">
    <name type="scientific">Adineta ricciae</name>
    <name type="common">Rotifer</name>
    <dbReference type="NCBI Taxonomy" id="249248"/>
    <lineage>
        <taxon>Eukaryota</taxon>
        <taxon>Metazoa</taxon>
        <taxon>Spiralia</taxon>
        <taxon>Gnathifera</taxon>
        <taxon>Rotifera</taxon>
        <taxon>Eurotatoria</taxon>
        <taxon>Bdelloidea</taxon>
        <taxon>Adinetida</taxon>
        <taxon>Adinetidae</taxon>
        <taxon>Adineta</taxon>
    </lineage>
</organism>
<evidence type="ECO:0000256" key="1">
    <source>
        <dbReference type="SAM" id="Phobius"/>
    </source>
</evidence>
<protein>
    <recommendedName>
        <fullName evidence="5">Transmembrane protein</fullName>
    </recommendedName>
</protein>
<evidence type="ECO:0008006" key="5">
    <source>
        <dbReference type="Google" id="ProtNLM"/>
    </source>
</evidence>
<sequence>MVKIFILKWNIFNSYSTDEYKEKNEILSTRIYIIVLFLSLTLFCSFLSFEKQIKTISFSNPSQTQFDELQNNSLDQLQCPCTQISVKYSEFIQFRPTYHQICSSIFVSSDWDKWGMNWKGQGPCSSSDFINQAHNYFYLLSEYCQLSQDLVLKELEQFYVMQYITSGVIQFKQFNSEIKSLIENFKVKTQKSLKTQLNIIQSVIFNNQLLSHLRIGMSYQIQCCNTILRSNIYR</sequence>
<dbReference type="EMBL" id="CAJNOR010010001">
    <property type="protein sequence ID" value="CAF1650251.1"/>
    <property type="molecule type" value="Genomic_DNA"/>
</dbReference>
<name>A0A816EN63_ADIRI</name>
<keyword evidence="1" id="KW-1133">Transmembrane helix</keyword>
<accession>A0A816EN63</accession>
<keyword evidence="1" id="KW-0812">Transmembrane</keyword>
<dbReference type="Proteomes" id="UP000663852">
    <property type="component" value="Unassembled WGS sequence"/>
</dbReference>
<reference evidence="3" key="1">
    <citation type="submission" date="2021-02" db="EMBL/GenBank/DDBJ databases">
        <authorList>
            <person name="Nowell W R."/>
        </authorList>
    </citation>
    <scope>NUCLEOTIDE SEQUENCE</scope>
</reference>
<keyword evidence="1" id="KW-0472">Membrane</keyword>
<dbReference type="Proteomes" id="UP000663828">
    <property type="component" value="Unassembled WGS sequence"/>
</dbReference>
<feature type="transmembrane region" description="Helical" evidence="1">
    <location>
        <begin position="31"/>
        <end position="49"/>
    </location>
</feature>
<keyword evidence="4" id="KW-1185">Reference proteome</keyword>
<evidence type="ECO:0000313" key="3">
    <source>
        <dbReference type="EMBL" id="CAF1650251.1"/>
    </source>
</evidence>
<evidence type="ECO:0000313" key="4">
    <source>
        <dbReference type="Proteomes" id="UP000663828"/>
    </source>
</evidence>